<keyword evidence="3" id="KW-1185">Reference proteome</keyword>
<gene>
    <name evidence="2" type="ORF">SS37A_40270</name>
</gene>
<dbReference type="EMBL" id="AP027144">
    <property type="protein sequence ID" value="BDV36497.1"/>
    <property type="molecule type" value="Genomic_DNA"/>
</dbReference>
<evidence type="ECO:0000313" key="3">
    <source>
        <dbReference type="Proteomes" id="UP001317629"/>
    </source>
</evidence>
<dbReference type="InterPro" id="IPR051207">
    <property type="entry name" value="ComplexI_NDUFA9_subunit"/>
</dbReference>
<protein>
    <submittedName>
        <fullName evidence="2">Oxidoreductase</fullName>
    </submittedName>
</protein>
<dbReference type="InterPro" id="IPR036291">
    <property type="entry name" value="NAD(P)-bd_dom_sf"/>
</dbReference>
<feature type="domain" description="NAD-dependent epimerase/dehydratase" evidence="1">
    <location>
        <begin position="12"/>
        <end position="220"/>
    </location>
</feature>
<keyword evidence="2" id="KW-0614">Plasmid</keyword>
<proteinExistence type="predicted"/>
<name>A0ABM8EEQ9_9HYPH</name>
<organism evidence="2 3">
    <name type="scientific">Methylocystis iwaonis</name>
    <dbReference type="NCBI Taxonomy" id="2885079"/>
    <lineage>
        <taxon>Bacteria</taxon>
        <taxon>Pseudomonadati</taxon>
        <taxon>Pseudomonadota</taxon>
        <taxon>Alphaproteobacteria</taxon>
        <taxon>Hyphomicrobiales</taxon>
        <taxon>Methylocystaceae</taxon>
        <taxon>Methylocystis</taxon>
    </lineage>
</organism>
<reference evidence="2 3" key="1">
    <citation type="journal article" date="2023" name="Int. J. Syst. Evol. Microbiol.">
        <title>Methylocystis iwaonis sp. nov., a type II methane-oxidizing bacterium from surface soil of a rice paddy field in Japan, and emended description of the genus Methylocystis (ex Whittenbury et al. 1970) Bowman et al. 1993.</title>
        <authorList>
            <person name="Kaise H."/>
            <person name="Sawadogo J.B."/>
            <person name="Alam M.S."/>
            <person name="Ueno C."/>
            <person name="Dianou D."/>
            <person name="Shinjo R."/>
            <person name="Asakawa S."/>
        </authorList>
    </citation>
    <scope>NUCLEOTIDE SEQUENCE [LARGE SCALE GENOMIC DNA]</scope>
    <source>
        <strain evidence="2 3">SS37A-Re</strain>
    </source>
</reference>
<evidence type="ECO:0000259" key="1">
    <source>
        <dbReference type="Pfam" id="PF01370"/>
    </source>
</evidence>
<geneLocation type="plasmid" evidence="2 3">
    <name>pSS37A-Re-2</name>
</geneLocation>
<dbReference type="Gene3D" id="3.40.50.720">
    <property type="entry name" value="NAD(P)-binding Rossmann-like Domain"/>
    <property type="match status" value="1"/>
</dbReference>
<dbReference type="PANTHER" id="PTHR12126:SF11">
    <property type="entry name" value="NADH DEHYDROGENASE [UBIQUINONE] 1 ALPHA SUBCOMPLEX SUBUNIT 9, MITOCHONDRIAL"/>
    <property type="match status" value="1"/>
</dbReference>
<dbReference type="RefSeq" id="WP_281932590.1">
    <property type="nucleotide sequence ID" value="NZ_AP027144.1"/>
</dbReference>
<evidence type="ECO:0000313" key="2">
    <source>
        <dbReference type="EMBL" id="BDV36497.1"/>
    </source>
</evidence>
<sequence length="333" mass="35981">MTKDQIGAERSVTVFGGSGFVGRHVVRALARDDWRVRVACRRPDLAYYLQPLGAPGQIAAVQANLRNPESIVAALRGADAVVNLVGILAETGTQKFSSLHVQGARIVAQAAKALGITNFVQISAIGADPQSSSVYGRTKAEGEVAVLENIPSAVIIRPSVIFGPEDDFFNRFATLARYFPIIPIVGGETKFQPVYVEDVADAVALALGGGAKPGEIYELGGPEQKTFIELVEYVLEVTERDRRLVSLSFGFGKAVASIMQLLTTLSQGLFPKLLRMTTDQVELLRHDNVVSESAKAEGRTFAGLGIQPEAIETIVPSYLFRYRKTGQYQGQRS</sequence>
<dbReference type="Pfam" id="PF01370">
    <property type="entry name" value="Epimerase"/>
    <property type="match status" value="1"/>
</dbReference>
<dbReference type="InterPro" id="IPR001509">
    <property type="entry name" value="Epimerase_deHydtase"/>
</dbReference>
<dbReference type="CDD" id="cd05271">
    <property type="entry name" value="NDUFA9_like_SDR_a"/>
    <property type="match status" value="1"/>
</dbReference>
<dbReference type="PANTHER" id="PTHR12126">
    <property type="entry name" value="NADH-UBIQUINONE OXIDOREDUCTASE 39 KDA SUBUNIT-RELATED"/>
    <property type="match status" value="1"/>
</dbReference>
<dbReference type="SUPFAM" id="SSF51735">
    <property type="entry name" value="NAD(P)-binding Rossmann-fold domains"/>
    <property type="match status" value="1"/>
</dbReference>
<dbReference type="Proteomes" id="UP001317629">
    <property type="component" value="Plasmid pSS37A-Re-2"/>
</dbReference>
<accession>A0ABM8EEQ9</accession>